<dbReference type="EMBL" id="CDMY01000333">
    <property type="protein sequence ID" value="CEM02682.1"/>
    <property type="molecule type" value="Genomic_DNA"/>
</dbReference>
<gene>
    <name evidence="1" type="ORF">Vbra_13719</name>
</gene>
<evidence type="ECO:0000313" key="1">
    <source>
        <dbReference type="EMBL" id="CEM02682.1"/>
    </source>
</evidence>
<dbReference type="AlphaFoldDB" id="A0A0G4EW53"/>
<proteinExistence type="predicted"/>
<keyword evidence="2" id="KW-1185">Reference proteome</keyword>
<sequence length="164" mass="17987">MLCCLPPCVKGLCGEGAGGRQANRALQADVLEMQANQIRFDRLTETFAQLTTADELIGFAMQLADRQTALSTEQSQLQSLERRAWHAAQQKLEAELRQQMQHEVENRSRAARDKATACQVCDETERRVVLHPCVCQGCEGGAAAVPFVSAGRPSLDGPTPYSRD</sequence>
<reference evidence="1 2" key="1">
    <citation type="submission" date="2014-11" db="EMBL/GenBank/DDBJ databases">
        <authorList>
            <person name="Zhu J."/>
            <person name="Qi W."/>
            <person name="Song R."/>
        </authorList>
    </citation>
    <scope>NUCLEOTIDE SEQUENCE [LARGE SCALE GENOMIC DNA]</scope>
</reference>
<organism evidence="1 2">
    <name type="scientific">Vitrella brassicaformis (strain CCMP3155)</name>
    <dbReference type="NCBI Taxonomy" id="1169540"/>
    <lineage>
        <taxon>Eukaryota</taxon>
        <taxon>Sar</taxon>
        <taxon>Alveolata</taxon>
        <taxon>Colpodellida</taxon>
        <taxon>Vitrellaceae</taxon>
        <taxon>Vitrella</taxon>
    </lineage>
</organism>
<name>A0A0G4EW53_VITBC</name>
<dbReference type="VEuPathDB" id="CryptoDB:Vbra_13719"/>
<evidence type="ECO:0000313" key="2">
    <source>
        <dbReference type="Proteomes" id="UP000041254"/>
    </source>
</evidence>
<dbReference type="Proteomes" id="UP000041254">
    <property type="component" value="Unassembled WGS sequence"/>
</dbReference>
<protein>
    <submittedName>
        <fullName evidence="1">Uncharacterized protein</fullName>
    </submittedName>
</protein>
<accession>A0A0G4EW53</accession>
<dbReference type="InParanoid" id="A0A0G4EW53"/>
<dbReference type="PhylomeDB" id="A0A0G4EW53"/>